<dbReference type="RefSeq" id="XP_024872460.1">
    <property type="nucleotide sequence ID" value="XM_025016692.1"/>
</dbReference>
<gene>
    <name evidence="4" type="primary">LOC112455020</name>
</gene>
<dbReference type="InterPro" id="IPR043502">
    <property type="entry name" value="DNA/RNA_pol_sf"/>
</dbReference>
<dbReference type="CDD" id="cd09272">
    <property type="entry name" value="RNase_HI_RT_Ty1"/>
    <property type="match status" value="1"/>
</dbReference>
<accession>A0A6J1PUC1</accession>
<feature type="compositionally biased region" description="Basic and acidic residues" evidence="1">
    <location>
        <begin position="353"/>
        <end position="363"/>
    </location>
</feature>
<dbReference type="InterPro" id="IPR013103">
    <property type="entry name" value="RVT_2"/>
</dbReference>
<dbReference type="Proteomes" id="UP000504618">
    <property type="component" value="Unplaced"/>
</dbReference>
<name>A0A6J1PUC1_9HYME</name>
<reference evidence="4" key="1">
    <citation type="submission" date="2025-08" db="UniProtKB">
        <authorList>
            <consortium name="RefSeq"/>
        </authorList>
    </citation>
    <scope>IDENTIFICATION</scope>
    <source>
        <tissue evidence="4">Whole body</tissue>
    </source>
</reference>
<feature type="region of interest" description="Disordered" evidence="1">
    <location>
        <begin position="83"/>
        <end position="103"/>
    </location>
</feature>
<dbReference type="Pfam" id="PF07727">
    <property type="entry name" value="RVT_2"/>
    <property type="match status" value="1"/>
</dbReference>
<evidence type="ECO:0000313" key="4">
    <source>
        <dbReference type="RefSeq" id="XP_024872460.1"/>
    </source>
</evidence>
<protein>
    <submittedName>
        <fullName evidence="4">Uncharacterized protein LOC112455020</fullName>
    </submittedName>
</protein>
<dbReference type="AlphaFoldDB" id="A0A6J1PUC1"/>
<sequence length="373" mass="43553">MVVLLLYVDDMLVASNDLEKLEEIKGKLDETFETKDLGEPKSFLRITIERNKEDKYMNIHQARYTESVLKKFHMEECKPQSTPMVTRQVSNKNKKSRLEESNNEDVIQKEEIKRVPYREAIESLMYLENATRPDIAFAVNYLAKKQLKPTEEDWQDVKRVFRYLKETVNRGLIFRGRTNELEALTDASFRDCTDSTSTGGYIIKLFEDVIAWRSHKQTYVTLSTCQAEYLAMSEACQEVISLDKSLRHVVGEIFFPSVIWCDNRAAGNCIKKDGSHKLKMFDDELEKVKRNLKEREDTGNRKHMADTHGDFVKQCANQGKVEVRWIETRENLDDIMTKPLPLEAFAYPTEKNHVTKSRHEITSRNHVTKLRNQ</sequence>
<evidence type="ECO:0000313" key="3">
    <source>
        <dbReference type="Proteomes" id="UP000504618"/>
    </source>
</evidence>
<feature type="region of interest" description="Disordered" evidence="1">
    <location>
        <begin position="353"/>
        <end position="373"/>
    </location>
</feature>
<evidence type="ECO:0000259" key="2">
    <source>
        <dbReference type="Pfam" id="PF07727"/>
    </source>
</evidence>
<dbReference type="GeneID" id="112455020"/>
<dbReference type="OrthoDB" id="8188638at2759"/>
<organism evidence="3 4">
    <name type="scientific">Temnothorax curvispinosus</name>
    <dbReference type="NCBI Taxonomy" id="300111"/>
    <lineage>
        <taxon>Eukaryota</taxon>
        <taxon>Metazoa</taxon>
        <taxon>Ecdysozoa</taxon>
        <taxon>Arthropoda</taxon>
        <taxon>Hexapoda</taxon>
        <taxon>Insecta</taxon>
        <taxon>Pterygota</taxon>
        <taxon>Neoptera</taxon>
        <taxon>Endopterygota</taxon>
        <taxon>Hymenoptera</taxon>
        <taxon>Apocrita</taxon>
        <taxon>Aculeata</taxon>
        <taxon>Formicoidea</taxon>
        <taxon>Formicidae</taxon>
        <taxon>Myrmicinae</taxon>
        <taxon>Temnothorax</taxon>
    </lineage>
</organism>
<dbReference type="PANTHER" id="PTHR11439">
    <property type="entry name" value="GAG-POL-RELATED RETROTRANSPOSON"/>
    <property type="match status" value="1"/>
</dbReference>
<dbReference type="SUPFAM" id="SSF56672">
    <property type="entry name" value="DNA/RNA polymerases"/>
    <property type="match status" value="1"/>
</dbReference>
<keyword evidence="3" id="KW-1185">Reference proteome</keyword>
<feature type="domain" description="Reverse transcriptase Ty1/copia-type" evidence="2">
    <location>
        <begin position="3"/>
        <end position="85"/>
    </location>
</feature>
<dbReference type="GO" id="GO:0071897">
    <property type="term" value="P:DNA biosynthetic process"/>
    <property type="evidence" value="ECO:0007669"/>
    <property type="project" value="UniProtKB-ARBA"/>
</dbReference>
<dbReference type="PANTHER" id="PTHR11439:SF467">
    <property type="entry name" value="INTEGRASE CATALYTIC DOMAIN-CONTAINING PROTEIN"/>
    <property type="match status" value="1"/>
</dbReference>
<evidence type="ECO:0000256" key="1">
    <source>
        <dbReference type="SAM" id="MobiDB-lite"/>
    </source>
</evidence>
<proteinExistence type="predicted"/>